<evidence type="ECO:0000313" key="8">
    <source>
        <dbReference type="EMBL" id="KFD60777.1"/>
    </source>
</evidence>
<dbReference type="InterPro" id="IPR050951">
    <property type="entry name" value="Retrovirus_Pol_polyprotein"/>
</dbReference>
<dbReference type="InterPro" id="IPR043128">
    <property type="entry name" value="Rev_trsase/Diguanyl_cyclase"/>
</dbReference>
<dbReference type="GO" id="GO:0015074">
    <property type="term" value="P:DNA integration"/>
    <property type="evidence" value="ECO:0007669"/>
    <property type="project" value="InterPro"/>
</dbReference>
<sequence>MTSHVSHMEEFDVSNPAGWEEYAERLEFYFAANGIRDAQRKLAVLCSVCGPKTYSVIRSLTSPQSPASMSFTEVMKLLQEHFAPKPSEIYCRFQYQRRFQQQGEGIANYVAELRRLAQHCNFGETLESRLRDQLVCGLRDEMLQKQLLSIKDLTLATAIDRAVSAEAAVAQVMEMRAPTTVESYDVKRLAGSSNSRNNSQRTRRRRSMETIAQPCKPCHRCGGQHSPRTCRFKSAVCNYCKKVGHIERACRAKQQTNRASRGAATGDRNEMNCLSAKLEEYRINKTVCHALNSLTSPVPRALVKLNGITVEMEVDSGAAFTVLSEYTFNKVAWGKQAQLEAFPQRLQDFQGRKIHVLGTASVLVEYGTYHGRLMVLVVKGQRCSLLGRNWFKPLGIRLAGVYQLNSGPIEALLDEYCDLFSENISAVKVPPVTLHIDEKVAPIQMSARKVPFALRDRISEELDRLVRQGILEPVEYTDWATPIVPVIKEDGGIRICGDYKCTVNKALKKDLYQIPAVNDIMTTLKKGKIFAKLDFAQAYQQLPVDEASAKLQTIITHKGAFKPKRLQFGIASAPGIFQKFMDALLGNMDGVIPYFDDVLVVAGSVRELVKVLKEVFERLRRVGIRLKKRKCVFGSDSVTFLGYRIDAQGIHPTAEKVDAIHNAARPRNKPELQAFLGLLNFYHNFLANKAEIVEPLHRLLDKGSSWNWTQEHEKAFQKAKRLISSNSVLIQYDDNLPLTLTCDASPYGIGCVLAHKLPNGKEAPIAFHSRTLAAAERNYAQIDKEALSIIAGIKKFHNYLYGRSFEVKTDHKPLLGLLGKSVQTPAGLSPRMTRWSIMLSAYDYNLVYVPGKQIGNADALSRLPQPGNVAEVPPPLEVLLLESMPDPPLTAKEIAEMTSKDPVLSKVRNWVANGWPSNVNSDELKVFWRRKNELSIHKDCVLRGCCVVVPPQLRRRTLELLHNGHPGIVRMKCLARSYVWWPKVGHEIEALVRSCSQCQESRKDPQKECGGTWPEAKAPWSRVHADFFGPFHGKIFLLVVDAFSKWLEVRIVPSTSSRAAIEVLRELFATHGLPDCIVTDNGTAFKSVEFSRFLKSNHIRHVTSAPFHPASNGQAERSVQTAKEFLQKDSSGDWSVRIARLLLTQHATPSKCSSVSPAELLMNRKLVTCLDRLKPHSHNSGSLKELNGGKLTKSNHPSTARNDSKSRPGNQEQAGNNPMVVKYRAIKQFDRRNTKRFKMVYGSWLKETMRPFEAPADVKALNVKIHDPNQIHCPDVSANPLVVSGQRPVAPSETCFTFDGTESLAEGQCVKQALNLIKAVGHVGLPQKLTEKLSDVRFSNLDSVLTKFIMQANKWNSTLLKLPIRRDSVVWWFNWPRYYGIPSVRKRLGSSYTPGTTLDCLESSIGWFSSKVTSRTSSCSCHRSLSLAVYFIRMHTRDVLPAACQWDYARAGSHFHTNRSLYRQGSMPLANRHWFNSVSLPPGSTSPPSILLDNFLRHSLVLMQQNGVMVNQRLFRNECMKGFVKKDDELLCFTLKPYIALWKRSLLPPLSDADESSPIVLPTPITCQCVQCCENNFDFCVLQLNTTNISGNDGVKNIVWYDTDKIEHLKKLERRLCDLHKVGPSTVYNIKKQKAKLLQFFPNSGSRKQLGTSPEQVYNPDETALFWKSTPRRTLATEDAESPTGCKAVKDRVTVLCCSNAAGTHKCTLLVRHRQKFTCQGLQGCGAAVSDLSCQQKRLDDNQNNIGMWQSSVIRRIPQNDYTMQRRINEANVHSVFDLPELNLGSWQNLLNLSCMLAINGATSSSSSPVMVQCFTSDESRSPYVRRIEKVKFGVSASEAFSHDIPATLLVLLLRVNKLGPLRKDIWRAPGNQAHVRKLIHIMQHGRLVNIEHFSIYTAASGMSFVHFASFYQFYWMRVNPLQARLEDVIRFRTASRVVTFVVENFGFSNLFPRENYEFYARITGRTLRVEANWHFSFHYPASSVLLLLISSFPTLEYVSLLSFTFVNGFVDNGAETSVGDPSWSKPAAVAIATAAGTESCALPVMVVLDSGGVRCSSAMRHHAQLDTSICRAYSSPVQFYPPLFGESASLGHVGCSHERKRWRGLHMSEEDVKMWKCGSCEF</sequence>
<dbReference type="Gene3D" id="2.40.70.10">
    <property type="entry name" value="Acid Proteases"/>
    <property type="match status" value="1"/>
</dbReference>
<dbReference type="Pfam" id="PF00665">
    <property type="entry name" value="rve"/>
    <property type="match status" value="1"/>
</dbReference>
<evidence type="ECO:0000259" key="6">
    <source>
        <dbReference type="PROSITE" id="PS50878"/>
    </source>
</evidence>
<dbReference type="Gene3D" id="3.10.10.10">
    <property type="entry name" value="HIV Type 1 Reverse Transcriptase, subunit A, domain 1"/>
    <property type="match status" value="1"/>
</dbReference>
<keyword evidence="2" id="KW-0540">Nuclease</keyword>
<dbReference type="GO" id="GO:0042575">
    <property type="term" value="C:DNA polymerase complex"/>
    <property type="evidence" value="ECO:0007669"/>
    <property type="project" value="UniProtKB-ARBA"/>
</dbReference>
<dbReference type="GO" id="GO:0003964">
    <property type="term" value="F:RNA-directed DNA polymerase activity"/>
    <property type="evidence" value="ECO:0007669"/>
    <property type="project" value="UniProtKB-KW"/>
</dbReference>
<accession>A0A085MU81</accession>
<dbReference type="SUPFAM" id="SSF56672">
    <property type="entry name" value="DNA/RNA polymerases"/>
    <property type="match status" value="1"/>
</dbReference>
<evidence type="ECO:0000256" key="4">
    <source>
        <dbReference type="ARBA" id="ARBA00022918"/>
    </source>
</evidence>
<dbReference type="Pfam" id="PF17921">
    <property type="entry name" value="Integrase_H2C2"/>
    <property type="match status" value="1"/>
</dbReference>
<evidence type="ECO:0000256" key="1">
    <source>
        <dbReference type="ARBA" id="ARBA00012493"/>
    </source>
</evidence>
<dbReference type="SUPFAM" id="SSF48350">
    <property type="entry name" value="GTPase activation domain, GAP"/>
    <property type="match status" value="1"/>
</dbReference>
<dbReference type="SUPFAM" id="SSF53098">
    <property type="entry name" value="Ribonuclease H-like"/>
    <property type="match status" value="1"/>
</dbReference>
<dbReference type="InterPro" id="IPR043502">
    <property type="entry name" value="DNA/RNA_pol_sf"/>
</dbReference>
<dbReference type="PANTHER" id="PTHR37984">
    <property type="entry name" value="PROTEIN CBG26694"/>
    <property type="match status" value="1"/>
</dbReference>
<feature type="region of interest" description="Disordered" evidence="5">
    <location>
        <begin position="1177"/>
        <end position="1219"/>
    </location>
</feature>
<dbReference type="FunFam" id="3.30.70.270:FF:000026">
    <property type="entry name" value="Transposon Ty3-G Gag-Pol polyprotein"/>
    <property type="match status" value="1"/>
</dbReference>
<dbReference type="InterPro" id="IPR021109">
    <property type="entry name" value="Peptidase_aspartic_dom_sf"/>
</dbReference>
<dbReference type="Pfam" id="PF17919">
    <property type="entry name" value="RT_RNaseH_2"/>
    <property type="match status" value="1"/>
</dbReference>
<dbReference type="FunFam" id="1.10.340.70:FF:000003">
    <property type="entry name" value="Protein CBG25708"/>
    <property type="match status" value="1"/>
</dbReference>
<dbReference type="InterPro" id="IPR001584">
    <property type="entry name" value="Integrase_cat-core"/>
</dbReference>
<evidence type="ECO:0000256" key="5">
    <source>
        <dbReference type="SAM" id="MobiDB-lite"/>
    </source>
</evidence>
<dbReference type="GO" id="GO:0003676">
    <property type="term" value="F:nucleic acid binding"/>
    <property type="evidence" value="ECO:0007669"/>
    <property type="project" value="InterPro"/>
</dbReference>
<name>A0A085MU81_9BILA</name>
<keyword evidence="4" id="KW-0695">RNA-directed DNA polymerase</keyword>
<feature type="domain" description="Reverse transcriptase" evidence="6">
    <location>
        <begin position="467"/>
        <end position="645"/>
    </location>
</feature>
<dbReference type="Gene3D" id="1.10.340.70">
    <property type="match status" value="1"/>
</dbReference>
<feature type="region of interest" description="Disordered" evidence="5">
    <location>
        <begin position="187"/>
        <end position="208"/>
    </location>
</feature>
<dbReference type="CDD" id="cd01647">
    <property type="entry name" value="RT_LTR"/>
    <property type="match status" value="1"/>
</dbReference>
<keyword evidence="3" id="KW-0378">Hydrolase</keyword>
<dbReference type="InterPro" id="IPR036397">
    <property type="entry name" value="RNaseH_sf"/>
</dbReference>
<dbReference type="CDD" id="cd09274">
    <property type="entry name" value="RNase_HI_RT_Ty3"/>
    <property type="match status" value="1"/>
</dbReference>
<keyword evidence="4" id="KW-0548">Nucleotidyltransferase</keyword>
<dbReference type="InterPro" id="IPR000477">
    <property type="entry name" value="RT_dom"/>
</dbReference>
<proteinExistence type="predicted"/>
<dbReference type="Pfam" id="PF00078">
    <property type="entry name" value="RVT_1"/>
    <property type="match status" value="1"/>
</dbReference>
<dbReference type="PROSITE" id="PS50994">
    <property type="entry name" value="INTEGRASE"/>
    <property type="match status" value="1"/>
</dbReference>
<evidence type="ECO:0000259" key="7">
    <source>
        <dbReference type="PROSITE" id="PS50994"/>
    </source>
</evidence>
<dbReference type="FunFam" id="3.10.20.370:FF:000001">
    <property type="entry name" value="Retrovirus-related Pol polyprotein from transposon 17.6-like protein"/>
    <property type="match status" value="1"/>
</dbReference>
<dbReference type="Gene3D" id="3.30.420.10">
    <property type="entry name" value="Ribonuclease H-like superfamily/Ribonuclease H"/>
    <property type="match status" value="1"/>
</dbReference>
<dbReference type="PANTHER" id="PTHR37984:SF12">
    <property type="entry name" value="RIBONUCLEASE H"/>
    <property type="match status" value="1"/>
</dbReference>
<evidence type="ECO:0000256" key="2">
    <source>
        <dbReference type="ARBA" id="ARBA00022722"/>
    </source>
</evidence>
<dbReference type="InterPro" id="IPR012337">
    <property type="entry name" value="RNaseH-like_sf"/>
</dbReference>
<dbReference type="SUPFAM" id="SSF50630">
    <property type="entry name" value="Acid proteases"/>
    <property type="match status" value="1"/>
</dbReference>
<dbReference type="InterPro" id="IPR008936">
    <property type="entry name" value="Rho_GTPase_activation_prot"/>
</dbReference>
<feature type="compositionally biased region" description="Polar residues" evidence="5">
    <location>
        <begin position="1192"/>
        <end position="1216"/>
    </location>
</feature>
<protein>
    <recommendedName>
        <fullName evidence="1">RNA-directed DNA polymerase</fullName>
        <ecNumber evidence="1">2.7.7.49</ecNumber>
    </recommendedName>
</protein>
<organism evidence="8">
    <name type="scientific">Trichuris suis</name>
    <name type="common">pig whipworm</name>
    <dbReference type="NCBI Taxonomy" id="68888"/>
    <lineage>
        <taxon>Eukaryota</taxon>
        <taxon>Metazoa</taxon>
        <taxon>Ecdysozoa</taxon>
        <taxon>Nematoda</taxon>
        <taxon>Enoplea</taxon>
        <taxon>Dorylaimia</taxon>
        <taxon>Trichinellida</taxon>
        <taxon>Trichuridae</taxon>
        <taxon>Trichuris</taxon>
    </lineage>
</organism>
<keyword evidence="3" id="KW-0255">Endonuclease</keyword>
<dbReference type="PROSITE" id="PS50878">
    <property type="entry name" value="RT_POL"/>
    <property type="match status" value="1"/>
</dbReference>
<dbReference type="FunFam" id="3.30.420.10:FF:000063">
    <property type="entry name" value="Retrovirus-related Pol polyprotein from transposon 297-like Protein"/>
    <property type="match status" value="1"/>
</dbReference>
<dbReference type="Proteomes" id="UP000030758">
    <property type="component" value="Unassembled WGS sequence"/>
</dbReference>
<dbReference type="InterPro" id="IPR041577">
    <property type="entry name" value="RT_RNaseH_2"/>
</dbReference>
<dbReference type="EMBL" id="KL367649">
    <property type="protein sequence ID" value="KFD60777.1"/>
    <property type="molecule type" value="Genomic_DNA"/>
</dbReference>
<feature type="domain" description="Integrase catalytic" evidence="7">
    <location>
        <begin position="1015"/>
        <end position="1183"/>
    </location>
</feature>
<reference evidence="8" key="1">
    <citation type="journal article" date="2014" name="Nat. Genet.">
        <title>Genome and transcriptome of the porcine whipworm Trichuris suis.</title>
        <authorList>
            <person name="Jex A.R."/>
            <person name="Nejsum P."/>
            <person name="Schwarz E.M."/>
            <person name="Hu L."/>
            <person name="Young N.D."/>
            <person name="Hall R.S."/>
            <person name="Korhonen P.K."/>
            <person name="Liao S."/>
            <person name="Thamsborg S."/>
            <person name="Xia J."/>
            <person name="Xu P."/>
            <person name="Wang S."/>
            <person name="Scheerlinck J.P."/>
            <person name="Hofmann A."/>
            <person name="Sternberg P.W."/>
            <person name="Wang J."/>
            <person name="Gasser R.B."/>
        </authorList>
    </citation>
    <scope>NUCLEOTIDE SEQUENCE [LARGE SCALE GENOMIC DNA]</scope>
    <source>
        <strain evidence="8">DCEP-RM93F</strain>
    </source>
</reference>
<keyword evidence="4" id="KW-0808">Transferase</keyword>
<dbReference type="Gene3D" id="3.30.70.270">
    <property type="match status" value="2"/>
</dbReference>
<dbReference type="EC" id="2.7.7.49" evidence="1"/>
<gene>
    <name evidence="8" type="ORF">M514_05199</name>
</gene>
<dbReference type="GO" id="GO:0004519">
    <property type="term" value="F:endonuclease activity"/>
    <property type="evidence" value="ECO:0007669"/>
    <property type="project" value="UniProtKB-KW"/>
</dbReference>
<evidence type="ECO:0000256" key="3">
    <source>
        <dbReference type="ARBA" id="ARBA00022759"/>
    </source>
</evidence>
<dbReference type="InterPro" id="IPR041588">
    <property type="entry name" value="Integrase_H2C2"/>
</dbReference>